<evidence type="ECO:0008006" key="4">
    <source>
        <dbReference type="Google" id="ProtNLM"/>
    </source>
</evidence>
<name>A0ABU6QZ50_9FABA</name>
<gene>
    <name evidence="2" type="ORF">PIB30_104684</name>
</gene>
<keyword evidence="1" id="KW-0812">Transmembrane</keyword>
<organism evidence="2 3">
    <name type="scientific">Stylosanthes scabra</name>
    <dbReference type="NCBI Taxonomy" id="79078"/>
    <lineage>
        <taxon>Eukaryota</taxon>
        <taxon>Viridiplantae</taxon>
        <taxon>Streptophyta</taxon>
        <taxon>Embryophyta</taxon>
        <taxon>Tracheophyta</taxon>
        <taxon>Spermatophyta</taxon>
        <taxon>Magnoliopsida</taxon>
        <taxon>eudicotyledons</taxon>
        <taxon>Gunneridae</taxon>
        <taxon>Pentapetalae</taxon>
        <taxon>rosids</taxon>
        <taxon>fabids</taxon>
        <taxon>Fabales</taxon>
        <taxon>Fabaceae</taxon>
        <taxon>Papilionoideae</taxon>
        <taxon>50 kb inversion clade</taxon>
        <taxon>dalbergioids sensu lato</taxon>
        <taxon>Dalbergieae</taxon>
        <taxon>Pterocarpus clade</taxon>
        <taxon>Stylosanthes</taxon>
    </lineage>
</organism>
<keyword evidence="1" id="KW-0472">Membrane</keyword>
<proteinExistence type="predicted"/>
<evidence type="ECO:0000313" key="3">
    <source>
        <dbReference type="Proteomes" id="UP001341840"/>
    </source>
</evidence>
<sequence>MASQSQSSTYSRSNNKTHKRMSTCYCGHRPVLRTSSMVENPGRRFWGCVNFQVGEGCDYFTCADAEGQEPTPQVAKLKNKVAILKGKLSVAERNLWVAIALGLVGWMVAMFLLFDRVISPFKILLP</sequence>
<reference evidence="2 3" key="1">
    <citation type="journal article" date="2023" name="Plants (Basel)">
        <title>Bridging the Gap: Combining Genomics and Transcriptomics Approaches to Understand Stylosanthes scabra, an Orphan Legume from the Brazilian Caatinga.</title>
        <authorList>
            <person name="Ferreira-Neto J.R.C."/>
            <person name="da Silva M.D."/>
            <person name="Binneck E."/>
            <person name="de Melo N.F."/>
            <person name="da Silva R.H."/>
            <person name="de Melo A.L.T.M."/>
            <person name="Pandolfi V."/>
            <person name="Bustamante F.O."/>
            <person name="Brasileiro-Vidal A.C."/>
            <person name="Benko-Iseppon A.M."/>
        </authorList>
    </citation>
    <scope>NUCLEOTIDE SEQUENCE [LARGE SCALE GENOMIC DNA]</scope>
    <source>
        <tissue evidence="2">Leaves</tissue>
    </source>
</reference>
<evidence type="ECO:0000256" key="1">
    <source>
        <dbReference type="SAM" id="Phobius"/>
    </source>
</evidence>
<dbReference type="PANTHER" id="PTHR33248">
    <property type="entry name" value="ZINC ION-BINDING PROTEIN"/>
    <property type="match status" value="1"/>
</dbReference>
<dbReference type="EMBL" id="JASCZI010003664">
    <property type="protein sequence ID" value="MED6116906.1"/>
    <property type="molecule type" value="Genomic_DNA"/>
</dbReference>
<comment type="caution">
    <text evidence="2">The sequence shown here is derived from an EMBL/GenBank/DDBJ whole genome shotgun (WGS) entry which is preliminary data.</text>
</comment>
<keyword evidence="3" id="KW-1185">Reference proteome</keyword>
<protein>
    <recommendedName>
        <fullName evidence="4">Zinc finger GRF-type domain-containing protein</fullName>
    </recommendedName>
</protein>
<evidence type="ECO:0000313" key="2">
    <source>
        <dbReference type="EMBL" id="MED6116906.1"/>
    </source>
</evidence>
<feature type="transmembrane region" description="Helical" evidence="1">
    <location>
        <begin position="95"/>
        <end position="114"/>
    </location>
</feature>
<keyword evidence="1" id="KW-1133">Transmembrane helix</keyword>
<dbReference type="Proteomes" id="UP001341840">
    <property type="component" value="Unassembled WGS sequence"/>
</dbReference>
<accession>A0ABU6QZ50</accession>